<organism evidence="1 2">
    <name type="scientific">Arthrobacter methylotrophus</name>
    <dbReference type="NCBI Taxonomy" id="121291"/>
    <lineage>
        <taxon>Bacteria</taxon>
        <taxon>Bacillati</taxon>
        <taxon>Actinomycetota</taxon>
        <taxon>Actinomycetes</taxon>
        <taxon>Micrococcales</taxon>
        <taxon>Micrococcaceae</taxon>
        <taxon>Arthrobacter</taxon>
    </lineage>
</organism>
<name>A0ABV5UJI0_9MICC</name>
<proteinExistence type="predicted"/>
<feature type="non-terminal residue" evidence="1">
    <location>
        <position position="1"/>
    </location>
</feature>
<accession>A0ABV5UJI0</accession>
<reference evidence="1 2" key="1">
    <citation type="submission" date="2024-09" db="EMBL/GenBank/DDBJ databases">
        <authorList>
            <person name="Sun Q."/>
            <person name="Mori K."/>
        </authorList>
    </citation>
    <scope>NUCLEOTIDE SEQUENCE [LARGE SCALE GENOMIC DNA]</scope>
    <source>
        <strain evidence="1 2">JCM 13519</strain>
    </source>
</reference>
<evidence type="ECO:0000313" key="2">
    <source>
        <dbReference type="Proteomes" id="UP001589536"/>
    </source>
</evidence>
<sequence length="99" mass="9429">AADKAAADAAAAQAQAQAQAKAKAAAQAAAAQAAAKQAAPAAPSGCDPNYAWACVPIASDVDCAGGKGNGPAYVRGPVKVIGTDIYGLDSDGDGIGCEK</sequence>
<evidence type="ECO:0008006" key="3">
    <source>
        <dbReference type="Google" id="ProtNLM"/>
    </source>
</evidence>
<dbReference type="Proteomes" id="UP001589536">
    <property type="component" value="Unassembled WGS sequence"/>
</dbReference>
<dbReference type="EMBL" id="JBHMBH010000005">
    <property type="protein sequence ID" value="MFB9712678.1"/>
    <property type="molecule type" value="Genomic_DNA"/>
</dbReference>
<protein>
    <recommendedName>
        <fullName evidence="3">Excalibur calcium-binding domain-containing protein</fullName>
    </recommendedName>
</protein>
<keyword evidence="2" id="KW-1185">Reference proteome</keyword>
<gene>
    <name evidence="1" type="ORF">ACFFPI_00715</name>
</gene>
<comment type="caution">
    <text evidence="1">The sequence shown here is derived from an EMBL/GenBank/DDBJ whole genome shotgun (WGS) entry which is preliminary data.</text>
</comment>
<evidence type="ECO:0000313" key="1">
    <source>
        <dbReference type="EMBL" id="MFB9712678.1"/>
    </source>
</evidence>